<reference evidence="1" key="1">
    <citation type="submission" date="2022-04" db="EMBL/GenBank/DDBJ databases">
        <title>Genome of the entomopathogenic fungus Entomophthora muscae.</title>
        <authorList>
            <person name="Elya C."/>
            <person name="Lovett B.R."/>
            <person name="Lee E."/>
            <person name="Macias A.M."/>
            <person name="Hajek A.E."/>
            <person name="De Bivort B.L."/>
            <person name="Kasson M.T."/>
            <person name="De Fine Licht H.H."/>
            <person name="Stajich J.E."/>
        </authorList>
    </citation>
    <scope>NUCLEOTIDE SEQUENCE</scope>
    <source>
        <strain evidence="1">Berkeley</strain>
    </source>
</reference>
<proteinExistence type="predicted"/>
<protein>
    <submittedName>
        <fullName evidence="1">Uncharacterized protein</fullName>
    </submittedName>
</protein>
<keyword evidence="2" id="KW-1185">Reference proteome</keyword>
<sequence>MEYANGDMPVVYTLQQRKIKTLLLAKKKYKGIPLYSSSEFSILGGYQVIHNTDLCLSFPKGLYSKDAGLHNGSQLEPWILPGIVMPLSEEILVLLGNLSDKVLKMKKHQLLGYMKLEENFSLMNITSFGEFSEFVLPCDQPSVLLLILCESLNAATARINSFLKLNY</sequence>
<evidence type="ECO:0000313" key="2">
    <source>
        <dbReference type="Proteomes" id="UP001165960"/>
    </source>
</evidence>
<gene>
    <name evidence="1" type="ORF">DSO57_1034323</name>
</gene>
<dbReference type="EMBL" id="QTSX02000994">
    <property type="protein sequence ID" value="KAJ9083481.1"/>
    <property type="molecule type" value="Genomic_DNA"/>
</dbReference>
<organism evidence="1 2">
    <name type="scientific">Entomophthora muscae</name>
    <dbReference type="NCBI Taxonomy" id="34485"/>
    <lineage>
        <taxon>Eukaryota</taxon>
        <taxon>Fungi</taxon>
        <taxon>Fungi incertae sedis</taxon>
        <taxon>Zoopagomycota</taxon>
        <taxon>Entomophthoromycotina</taxon>
        <taxon>Entomophthoromycetes</taxon>
        <taxon>Entomophthorales</taxon>
        <taxon>Entomophthoraceae</taxon>
        <taxon>Entomophthora</taxon>
    </lineage>
</organism>
<accession>A0ACC2U9P3</accession>
<evidence type="ECO:0000313" key="1">
    <source>
        <dbReference type="EMBL" id="KAJ9083481.1"/>
    </source>
</evidence>
<dbReference type="Proteomes" id="UP001165960">
    <property type="component" value="Unassembled WGS sequence"/>
</dbReference>
<comment type="caution">
    <text evidence="1">The sequence shown here is derived from an EMBL/GenBank/DDBJ whole genome shotgun (WGS) entry which is preliminary data.</text>
</comment>
<name>A0ACC2U9P3_9FUNG</name>